<dbReference type="SUPFAM" id="SSF52540">
    <property type="entry name" value="P-loop containing nucleoside triphosphate hydrolases"/>
    <property type="match status" value="1"/>
</dbReference>
<comment type="caution">
    <text evidence="5">The sequence shown here is derived from an EMBL/GenBank/DDBJ whole genome shotgun (WGS) entry which is preliminary data.</text>
</comment>
<dbReference type="InterPro" id="IPR056882">
    <property type="entry name" value="MOM1_dom"/>
</dbReference>
<dbReference type="Pfam" id="PF25029">
    <property type="entry name" value="MOM1"/>
    <property type="match status" value="1"/>
</dbReference>
<feature type="compositionally biased region" description="Basic and acidic residues" evidence="3">
    <location>
        <begin position="221"/>
        <end position="230"/>
    </location>
</feature>
<evidence type="ECO:0000256" key="2">
    <source>
        <dbReference type="SAM" id="Coils"/>
    </source>
</evidence>
<dbReference type="Proteomes" id="UP001054252">
    <property type="component" value="Unassembled WGS sequence"/>
</dbReference>
<dbReference type="Gene3D" id="3.40.50.10810">
    <property type="entry name" value="Tandem AAA-ATPase domain"/>
    <property type="match status" value="1"/>
</dbReference>
<keyword evidence="1" id="KW-0378">Hydrolase</keyword>
<feature type="region of interest" description="Disordered" evidence="3">
    <location>
        <begin position="1"/>
        <end position="111"/>
    </location>
</feature>
<feature type="compositionally biased region" description="Low complexity" evidence="3">
    <location>
        <begin position="172"/>
        <end position="185"/>
    </location>
</feature>
<evidence type="ECO:0000256" key="1">
    <source>
        <dbReference type="ARBA" id="ARBA00022801"/>
    </source>
</evidence>
<dbReference type="InterPro" id="IPR027417">
    <property type="entry name" value="P-loop_NTPase"/>
</dbReference>
<feature type="region of interest" description="Disordered" evidence="3">
    <location>
        <begin position="121"/>
        <end position="140"/>
    </location>
</feature>
<dbReference type="Gene3D" id="6.10.250.1310">
    <property type="match status" value="1"/>
</dbReference>
<reference evidence="5 6" key="1">
    <citation type="journal article" date="2021" name="Commun. Biol.">
        <title>The genome of Shorea leprosula (Dipterocarpaceae) highlights the ecological relevance of drought in aseasonal tropical rainforests.</title>
        <authorList>
            <person name="Ng K.K.S."/>
            <person name="Kobayashi M.J."/>
            <person name="Fawcett J.A."/>
            <person name="Hatakeyama M."/>
            <person name="Paape T."/>
            <person name="Ng C.H."/>
            <person name="Ang C.C."/>
            <person name="Tnah L.H."/>
            <person name="Lee C.T."/>
            <person name="Nishiyama T."/>
            <person name="Sese J."/>
            <person name="O'Brien M.J."/>
            <person name="Copetti D."/>
            <person name="Mohd Noor M.I."/>
            <person name="Ong R.C."/>
            <person name="Putra M."/>
            <person name="Sireger I.Z."/>
            <person name="Indrioko S."/>
            <person name="Kosugi Y."/>
            <person name="Izuno A."/>
            <person name="Isagi Y."/>
            <person name="Lee S.L."/>
            <person name="Shimizu K.K."/>
        </authorList>
    </citation>
    <scope>NUCLEOTIDE SEQUENCE [LARGE SCALE GENOMIC DNA]</scope>
    <source>
        <strain evidence="5">214</strain>
    </source>
</reference>
<dbReference type="InterPro" id="IPR049730">
    <property type="entry name" value="SNF2/RAD54-like_C"/>
</dbReference>
<feature type="compositionally biased region" description="Basic and acidic residues" evidence="3">
    <location>
        <begin position="102"/>
        <end position="111"/>
    </location>
</feature>
<dbReference type="InterPro" id="IPR001650">
    <property type="entry name" value="Helicase_C-like"/>
</dbReference>
<feature type="compositionally biased region" description="Low complexity" evidence="3">
    <location>
        <begin position="77"/>
        <end position="91"/>
    </location>
</feature>
<feature type="region of interest" description="Disordered" evidence="3">
    <location>
        <begin position="202"/>
        <end position="249"/>
    </location>
</feature>
<feature type="coiled-coil region" evidence="2">
    <location>
        <begin position="1064"/>
        <end position="1162"/>
    </location>
</feature>
<evidence type="ECO:0000256" key="3">
    <source>
        <dbReference type="SAM" id="MobiDB-lite"/>
    </source>
</evidence>
<dbReference type="InterPro" id="IPR038718">
    <property type="entry name" value="SNF2-like_sf"/>
</dbReference>
<feature type="domain" description="Helicase C-terminal" evidence="4">
    <location>
        <begin position="512"/>
        <end position="673"/>
    </location>
</feature>
<dbReference type="GO" id="GO:0031507">
    <property type="term" value="P:heterochromatin formation"/>
    <property type="evidence" value="ECO:0007669"/>
    <property type="project" value="InterPro"/>
</dbReference>
<dbReference type="PANTHER" id="PTHR35116">
    <property type="entry name" value="HELICASE PROTEIN MOM1"/>
    <property type="match status" value="1"/>
</dbReference>
<feature type="coiled-coil region" evidence="2">
    <location>
        <begin position="1759"/>
        <end position="1808"/>
    </location>
</feature>
<feature type="compositionally biased region" description="Polar residues" evidence="3">
    <location>
        <begin position="2041"/>
        <end position="2063"/>
    </location>
</feature>
<dbReference type="PROSITE" id="PS51194">
    <property type="entry name" value="HELICASE_CTER"/>
    <property type="match status" value="1"/>
</dbReference>
<feature type="compositionally biased region" description="Basic and acidic residues" evidence="3">
    <location>
        <begin position="57"/>
        <end position="66"/>
    </location>
</feature>
<dbReference type="CDD" id="cd18793">
    <property type="entry name" value="SF2_C_SNF"/>
    <property type="match status" value="1"/>
</dbReference>
<feature type="compositionally biased region" description="Low complexity" evidence="3">
    <location>
        <begin position="1661"/>
        <end position="1676"/>
    </location>
</feature>
<keyword evidence="6" id="KW-1185">Reference proteome</keyword>
<dbReference type="InterPro" id="IPR039322">
    <property type="entry name" value="MOM1"/>
</dbReference>
<feature type="compositionally biased region" description="Basic and acidic residues" evidence="3">
    <location>
        <begin position="1262"/>
        <end position="1271"/>
    </location>
</feature>
<feature type="region of interest" description="Disordered" evidence="3">
    <location>
        <begin position="1559"/>
        <end position="1584"/>
    </location>
</feature>
<feature type="compositionally biased region" description="Basic and acidic residues" evidence="3">
    <location>
        <begin position="1568"/>
        <end position="1583"/>
    </location>
</feature>
<name>A0AAV5JAA8_9ROSI</name>
<sequence length="2076" mass="228837">MANDSQSSRKTKTTPSSSTSSARKSKRLEKKNPTTTLSSARKSKRLEKKNPTTTPVRKSERIEKQKNPSPLRRSTRGKMLSSSGASGSKMSYKISDLSNMKRTMEKKEKKEKCVKRLTFETKHVDKNENPNEEPVKVNETRMDARRYKELFKKLKKRVNVPDYCEEPNKILSNSNGGDSGSNQVDDGIKLIERQDRDLVEDFTAKSGRRASESNVNQSPKKTLEDSDGHESSSTSLKHGHRESSKKTLADSVRHELSTTSLMHVNSVEDYVSLHRDSLHVLANEFVAKETSEDEVLENIQTPTSADSTLNERILDCDISLETGHMLSKRKRDTVDMVSDAPLMVGCKDMCTSMADSVTLLPSNCKGKDFVEMCHACFKKQRMGLDSLTQVNCSCETQSDNLFDSPAKETLAKHVANECKSESSRFIEYWVPVQISSVQLEQYCATLLENALSLCSPSRSDPVGVLRNTLISIRKCCDHPYLVDQSLQMLLTKDLKLVEYLDVGIKASGKLQILEAMLLETKKQGLRALILFQIGGSGRDAIGDIIDDFLRQRFGQDSYERIDSGLVHSKKQSALNKFNKENGRFVFLLETRACLPSIKLSSVDIVIMFNSDWNPMNDLRALQRITLDSQFEQIMIFRLYSAFTVEEKVLILSKQEKILDSIHSINPSTSQTLLMWGASYLFNKLNEFHDGSAQAFDTTILFEQSHLEEVLQEFLIIVTQNREDSDLSKLSLILHATPQVTYRTDFPLFGEQKIQVIDEDPPFMFWTKLLNGKYPQWKYSSNSSQRNRKRASVHHFDDFQEKPEAESGEGIKKRKKVGNEFVDSPFLKTGSEGQMVGQMKEGISGTPGPNLSHSMGRSTALVNDKSQGCHTSNSHHLAASHIAKIPGVNIVECEKRRKLRDSQKSLHALLKPDIAKLSEVLHLPENVRAMVESFLEYIMNNHHVTREPTAILQAFQISLCWTAAALLKHKINHKVSLELAQQHLNFGCKKEQADYVYSLLQCLKKMFLYHSGKLKAPNPPKASDLSTKCIGSEACNQQGVKDLKVSESSEKQALISQSELALEVQEDLLKSIEEIQKKCDKQMKKILQRQKEEMANFEKKYEEEKVELENKREMEAAVVRLHSTKMTKSDKLKKLDDEYAKKIDELERQRDIHLKSLEDMQVATRNKVRQRKELWVELVKSWAQNELGLAGCKTAISAGHDVAVEGMPNGEIGQDIPASLRDNLDNALSVRHLPQDQICDRSMLNMPDTNRLPEAVISGGGPEKVDSEKMSSSREQVPDGSTLRRASGEVPLGASEVVGETEGHKDIPLVTPSFSGDQNPDGATSTVPYGEALPSTPEIVSSSDGLLNVLPMNLASLKEKILDVSGSYIPDDVPLGAESETAPGNVEEGDNISTRHSLTMPDGEVPASTPEVAISSDTPDNVVSVNHSSAEEQMPDVAPCIPNGKVPLSESHFAPMELQDGDNASGENDGVSDNFPIRNSLSIPDGDVEARAPAVTAFCVFDRDIPLSDPESATREVREGGNAEKENNVAIGVDQQDGMVSSVNQEPPFPEASMVASSCISDPLSDPESATREIPEGGNSERENNTAIGVDQQYGIDMACSVNQEPQFPKASLTDSFQTQHAPALAQCNPLRLNQVEPGGRAPPSTGSELQAGDAVNIQTQSSSRVVEPSPSNSVSNQTLSQNDLGARVTELGALVQPSSSRGSPSNLNQLYELQPSNRGHLSQAPRHVSDTRTASTNHPIPAAPAVSSQTPLPYHDPLQNEMERINREAEQTVKIHEETKLQLKSDCDKEIEEIRRKYEIKLQKAETEFLLKKTELDANHNKVLMNKILADAFRLKIVESNFTGTLPEMGSDFMQLLSQLSPQQMGQRPSPVPGGTPPASLPAIISPALSVQTASPPVVTPRAMSLSLQAGYNPSKAFSGTPPRPPPHISSITPSTGNLQIGSEIRSPAPHLHPFRPSMSMPRGILPSLSRGVPIQQGHRNSLTPRMAPTVSQPGRAHIPATSGGLPKLPNPSVLNSIFNATNLSIANPDPPNTSPLDIGSNLTTPVQLQPSTPGMRSSTTRPSAAPGVVYLSDDD</sequence>
<dbReference type="Gene3D" id="3.40.50.300">
    <property type="entry name" value="P-loop containing nucleotide triphosphate hydrolases"/>
    <property type="match status" value="1"/>
</dbReference>
<keyword evidence="2" id="KW-0175">Coiled coil</keyword>
<proteinExistence type="predicted"/>
<feature type="compositionally biased region" description="Low complexity" evidence="3">
    <location>
        <begin position="1"/>
        <end position="22"/>
    </location>
</feature>
<feature type="compositionally biased region" description="Polar residues" evidence="3">
    <location>
        <begin position="1311"/>
        <end position="1326"/>
    </location>
</feature>
<evidence type="ECO:0000259" key="4">
    <source>
        <dbReference type="PROSITE" id="PS51194"/>
    </source>
</evidence>
<dbReference type="EMBL" id="BPVZ01000028">
    <property type="protein sequence ID" value="GKV08328.1"/>
    <property type="molecule type" value="Genomic_DNA"/>
</dbReference>
<dbReference type="PANTHER" id="PTHR35116:SF2">
    <property type="entry name" value="ATP-DEPENDENT HELICASE FAMILY PROTEIN-RELATED"/>
    <property type="match status" value="1"/>
</dbReference>
<evidence type="ECO:0000313" key="6">
    <source>
        <dbReference type="Proteomes" id="UP001054252"/>
    </source>
</evidence>
<accession>A0AAV5JAA8</accession>
<organism evidence="5 6">
    <name type="scientific">Rubroshorea leprosula</name>
    <dbReference type="NCBI Taxonomy" id="152421"/>
    <lineage>
        <taxon>Eukaryota</taxon>
        <taxon>Viridiplantae</taxon>
        <taxon>Streptophyta</taxon>
        <taxon>Embryophyta</taxon>
        <taxon>Tracheophyta</taxon>
        <taxon>Spermatophyta</taxon>
        <taxon>Magnoliopsida</taxon>
        <taxon>eudicotyledons</taxon>
        <taxon>Gunneridae</taxon>
        <taxon>Pentapetalae</taxon>
        <taxon>rosids</taxon>
        <taxon>malvids</taxon>
        <taxon>Malvales</taxon>
        <taxon>Dipterocarpaceae</taxon>
        <taxon>Rubroshorea</taxon>
    </lineage>
</organism>
<feature type="region of interest" description="Disordered" evidence="3">
    <location>
        <begin position="779"/>
        <end position="814"/>
    </location>
</feature>
<feature type="region of interest" description="Disordered" evidence="3">
    <location>
        <begin position="1455"/>
        <end position="1484"/>
    </location>
</feature>
<feature type="region of interest" description="Disordered" evidence="3">
    <location>
        <begin position="1717"/>
        <end position="1757"/>
    </location>
</feature>
<protein>
    <recommendedName>
        <fullName evidence="4">Helicase C-terminal domain-containing protein</fullName>
    </recommendedName>
</protein>
<feature type="compositionally biased region" description="Basic and acidic residues" evidence="3">
    <location>
        <begin position="793"/>
        <end position="810"/>
    </location>
</feature>
<dbReference type="Pfam" id="PF00271">
    <property type="entry name" value="Helicase_C"/>
    <property type="match status" value="1"/>
</dbReference>
<dbReference type="GO" id="GO:0016787">
    <property type="term" value="F:hydrolase activity"/>
    <property type="evidence" value="ECO:0007669"/>
    <property type="project" value="UniProtKB-KW"/>
</dbReference>
<feature type="region of interest" description="Disordered" evidence="3">
    <location>
        <begin position="1659"/>
        <end position="1679"/>
    </location>
</feature>
<feature type="region of interest" description="Disordered" evidence="3">
    <location>
        <begin position="1309"/>
        <end position="1328"/>
    </location>
</feature>
<feature type="region of interest" description="Disordered" evidence="3">
    <location>
        <begin position="2026"/>
        <end position="2076"/>
    </location>
</feature>
<feature type="region of interest" description="Disordered" evidence="3">
    <location>
        <begin position="166"/>
        <end position="185"/>
    </location>
</feature>
<evidence type="ECO:0000313" key="5">
    <source>
        <dbReference type="EMBL" id="GKV08328.1"/>
    </source>
</evidence>
<feature type="region of interest" description="Disordered" evidence="3">
    <location>
        <begin position="1252"/>
        <end position="1285"/>
    </location>
</feature>
<feature type="region of interest" description="Disordered" evidence="3">
    <location>
        <begin position="1976"/>
        <end position="2010"/>
    </location>
</feature>
<gene>
    <name evidence="5" type="ORF">SLEP1_g19974</name>
</gene>